<comment type="subcellular location">
    <subcellularLocation>
        <location evidence="1">Membrane</location>
    </subcellularLocation>
    <subcellularLocation>
        <location evidence="6">Mitochondrion inner membrane</location>
        <topology evidence="6">Multi-pass membrane protein</topology>
    </subcellularLocation>
</comment>
<feature type="transmembrane region" description="Helical" evidence="6">
    <location>
        <begin position="35"/>
        <end position="53"/>
    </location>
</feature>
<dbReference type="PANTHER" id="PTHR23427:SF2">
    <property type="entry name" value="SURFEIT LOCUS PROTEIN 1"/>
    <property type="match status" value="1"/>
</dbReference>
<evidence type="ECO:0000256" key="6">
    <source>
        <dbReference type="RuleBase" id="RU363076"/>
    </source>
</evidence>
<dbReference type="EMBL" id="JAFNEN010000185">
    <property type="protein sequence ID" value="KAG8190390.1"/>
    <property type="molecule type" value="Genomic_DNA"/>
</dbReference>
<dbReference type="Pfam" id="PF02104">
    <property type="entry name" value="SURF1"/>
    <property type="match status" value="1"/>
</dbReference>
<evidence type="ECO:0000313" key="7">
    <source>
        <dbReference type="EMBL" id="KAG8190390.1"/>
    </source>
</evidence>
<evidence type="ECO:0000256" key="5">
    <source>
        <dbReference type="ARBA" id="ARBA00023136"/>
    </source>
</evidence>
<keyword evidence="6" id="KW-0496">Mitochondrion</keyword>
<keyword evidence="8" id="KW-1185">Reference proteome</keyword>
<dbReference type="CDD" id="cd06662">
    <property type="entry name" value="SURF1"/>
    <property type="match status" value="1"/>
</dbReference>
<dbReference type="InterPro" id="IPR002994">
    <property type="entry name" value="Surf1/Shy1"/>
</dbReference>
<accession>A0AAV6V0Z0</accession>
<comment type="similarity">
    <text evidence="2 6">Belongs to the SURF1 family.</text>
</comment>
<keyword evidence="4 6" id="KW-1133">Transmembrane helix</keyword>
<keyword evidence="3 6" id="KW-0812">Transmembrane</keyword>
<comment type="caution">
    <text evidence="7">The sequence shown here is derived from an EMBL/GenBank/DDBJ whole genome shotgun (WGS) entry which is preliminary data.</text>
</comment>
<gene>
    <name evidence="7" type="ORF">JTE90_022033</name>
</gene>
<keyword evidence="5 6" id="KW-0472">Membrane</keyword>
<dbReference type="GO" id="GO:0033617">
    <property type="term" value="P:mitochondrial respiratory chain complex IV assembly"/>
    <property type="evidence" value="ECO:0007669"/>
    <property type="project" value="TreeGrafter"/>
</dbReference>
<organism evidence="7 8">
    <name type="scientific">Oedothorax gibbosus</name>
    <dbReference type="NCBI Taxonomy" id="931172"/>
    <lineage>
        <taxon>Eukaryota</taxon>
        <taxon>Metazoa</taxon>
        <taxon>Ecdysozoa</taxon>
        <taxon>Arthropoda</taxon>
        <taxon>Chelicerata</taxon>
        <taxon>Arachnida</taxon>
        <taxon>Araneae</taxon>
        <taxon>Araneomorphae</taxon>
        <taxon>Entelegynae</taxon>
        <taxon>Araneoidea</taxon>
        <taxon>Linyphiidae</taxon>
        <taxon>Erigoninae</taxon>
        <taxon>Oedothorax</taxon>
    </lineage>
</organism>
<dbReference type="AlphaFoldDB" id="A0AAV6V0Z0"/>
<evidence type="ECO:0000256" key="4">
    <source>
        <dbReference type="ARBA" id="ARBA00022989"/>
    </source>
</evidence>
<name>A0AAV6V0Z0_9ARAC</name>
<evidence type="ECO:0000313" key="8">
    <source>
        <dbReference type="Proteomes" id="UP000827092"/>
    </source>
</evidence>
<keyword evidence="6" id="KW-0999">Mitochondrion inner membrane</keyword>
<dbReference type="PANTHER" id="PTHR23427">
    <property type="entry name" value="SURFEIT LOCUS PROTEIN"/>
    <property type="match status" value="1"/>
</dbReference>
<sequence>MILKQIHAGARRVALTFSRKASMKPFVPSKEGMGIGGYALLSVPIATFCLGTWQVKRRSWKLNLIDEVKKQIESPPVDFPEDLEELSGMEYRRVRLRGTFDHSKELYIGPRQLMTENDSGGGLMSSRPQSGSIVITPFHVSDRNITVLVNRGWVPKNKADPAKRTEGQINEEIELTAVVRLPEKRPQFCPKNQTGQNRQFFYRDVPRMANMTGALPIYLDADASTTVPGGPIGGQTRISFRNEHLSYIVTWYSLSAATAFMWYRLYFHRIKAAV</sequence>
<dbReference type="Proteomes" id="UP000827092">
    <property type="component" value="Unassembled WGS sequence"/>
</dbReference>
<evidence type="ECO:0000256" key="1">
    <source>
        <dbReference type="ARBA" id="ARBA00004370"/>
    </source>
</evidence>
<evidence type="ECO:0000256" key="3">
    <source>
        <dbReference type="ARBA" id="ARBA00022692"/>
    </source>
</evidence>
<protein>
    <recommendedName>
        <fullName evidence="6">SURF1-like protein</fullName>
    </recommendedName>
</protein>
<feature type="transmembrane region" description="Helical" evidence="6">
    <location>
        <begin position="245"/>
        <end position="265"/>
    </location>
</feature>
<dbReference type="InterPro" id="IPR045214">
    <property type="entry name" value="Surf1/Surf4"/>
</dbReference>
<dbReference type="PROSITE" id="PS50895">
    <property type="entry name" value="SURF1"/>
    <property type="match status" value="1"/>
</dbReference>
<proteinExistence type="inferred from homology"/>
<comment type="function">
    <text evidence="6">Probably involved in the biogenesis of the COX complex.</text>
</comment>
<dbReference type="GO" id="GO:0005743">
    <property type="term" value="C:mitochondrial inner membrane"/>
    <property type="evidence" value="ECO:0007669"/>
    <property type="project" value="UniProtKB-SubCell"/>
</dbReference>
<evidence type="ECO:0000256" key="2">
    <source>
        <dbReference type="ARBA" id="ARBA00007165"/>
    </source>
</evidence>
<reference evidence="7 8" key="1">
    <citation type="journal article" date="2022" name="Nat. Ecol. Evol.">
        <title>A masculinizing supergene underlies an exaggerated male reproductive morph in a spider.</title>
        <authorList>
            <person name="Hendrickx F."/>
            <person name="De Corte Z."/>
            <person name="Sonet G."/>
            <person name="Van Belleghem S.M."/>
            <person name="Kostlbacher S."/>
            <person name="Vangestel C."/>
        </authorList>
    </citation>
    <scope>NUCLEOTIDE SEQUENCE [LARGE SCALE GENOMIC DNA]</scope>
    <source>
        <strain evidence="7">W744_W776</strain>
    </source>
</reference>